<evidence type="ECO:0000256" key="1">
    <source>
        <dbReference type="SAM" id="SignalP"/>
    </source>
</evidence>
<dbReference type="Proteomes" id="UP000525432">
    <property type="component" value="Unassembled WGS sequence"/>
</dbReference>
<keyword evidence="1" id="KW-0732">Signal</keyword>
<comment type="caution">
    <text evidence="2">The sequence shown here is derived from an EMBL/GenBank/DDBJ whole genome shotgun (WGS) entry which is preliminary data.</text>
</comment>
<accession>A0A841UUE1</accession>
<organism evidence="2 3">
    <name type="scientific">Microcystis aeruginosa BLCC-F158</name>
    <dbReference type="NCBI Taxonomy" id="2755316"/>
    <lineage>
        <taxon>Bacteria</taxon>
        <taxon>Bacillati</taxon>
        <taxon>Cyanobacteriota</taxon>
        <taxon>Cyanophyceae</taxon>
        <taxon>Oscillatoriophycideae</taxon>
        <taxon>Chroococcales</taxon>
        <taxon>Microcystaceae</taxon>
        <taxon>Microcystis</taxon>
    </lineage>
</organism>
<protein>
    <submittedName>
        <fullName evidence="2">Uncharacterized protein</fullName>
    </submittedName>
</protein>
<dbReference type="RefSeq" id="WP_185238433.1">
    <property type="nucleotide sequence ID" value="NZ_JACEGC010000005.1"/>
</dbReference>
<reference evidence="2 3" key="1">
    <citation type="submission" date="2020-07" db="EMBL/GenBank/DDBJ databases">
        <title>Genomes of two Microcystis aeruginosa (Cyanobacteria) strains from Florida (USA) with disparate toxicogenic potential.</title>
        <authorList>
            <person name="Lefler F.W."/>
            <person name="Barbosa M."/>
            <person name="Berthold D.E."/>
            <person name="Laughinghouse H.D. IV."/>
        </authorList>
    </citation>
    <scope>NUCLEOTIDE SEQUENCE [LARGE SCALE GENOMIC DNA]</scope>
    <source>
        <strain evidence="2 3">BLCCF158</strain>
    </source>
</reference>
<dbReference type="EMBL" id="JACEGC010000005">
    <property type="protein sequence ID" value="MBC1194152.1"/>
    <property type="molecule type" value="Genomic_DNA"/>
</dbReference>
<gene>
    <name evidence="2" type="ORF">H0901_02310</name>
</gene>
<dbReference type="AlphaFoldDB" id="A0A841UUE1"/>
<evidence type="ECO:0000313" key="2">
    <source>
        <dbReference type="EMBL" id="MBC1194152.1"/>
    </source>
</evidence>
<feature type="chain" id="PRO_5032574872" evidence="1">
    <location>
        <begin position="25"/>
        <end position="181"/>
    </location>
</feature>
<name>A0A841UUE1_MICAE</name>
<evidence type="ECO:0000313" key="3">
    <source>
        <dbReference type="Proteomes" id="UP000525432"/>
    </source>
</evidence>
<feature type="signal peptide" evidence="1">
    <location>
        <begin position="1"/>
        <end position="24"/>
    </location>
</feature>
<proteinExistence type="predicted"/>
<sequence length="181" mass="20137">MVYRTSVFGLLALTLLVSGVSVSASQRMTGVRESQVNDGINGRRDTQLLAQRGNVNENKWFAGVLQSCTRVAKSVKCSVVVRSTEDLTAYVFCGAYNVTRLFDIYGNVYPCVQIQIGNQKSEGDGSELRSRFPQGTPVKVILTFNNVSNQVNEFDTLELHFNGGDRTQKEFLRFKNIKLPS</sequence>